<gene>
    <name evidence="2" type="ORF">HZF05_18920</name>
</gene>
<name>A0A838LBB9_9SPHN</name>
<dbReference type="AlphaFoldDB" id="A0A838LBB9"/>
<evidence type="ECO:0000259" key="1">
    <source>
        <dbReference type="Pfam" id="PF00456"/>
    </source>
</evidence>
<dbReference type="RefSeq" id="WP_160364041.1">
    <property type="nucleotide sequence ID" value="NZ_JACEIB010000027.1"/>
</dbReference>
<dbReference type="InterPro" id="IPR005474">
    <property type="entry name" value="Transketolase_N"/>
</dbReference>
<organism evidence="2 3">
    <name type="scientific">Sphingomonas chungangi</name>
    <dbReference type="NCBI Taxonomy" id="2683589"/>
    <lineage>
        <taxon>Bacteria</taxon>
        <taxon>Pseudomonadati</taxon>
        <taxon>Pseudomonadota</taxon>
        <taxon>Alphaproteobacteria</taxon>
        <taxon>Sphingomonadales</taxon>
        <taxon>Sphingomonadaceae</taxon>
        <taxon>Sphingomonas</taxon>
    </lineage>
</organism>
<proteinExistence type="predicted"/>
<feature type="domain" description="Transketolase N-terminal" evidence="1">
    <location>
        <begin position="17"/>
        <end position="256"/>
    </location>
</feature>
<dbReference type="InterPro" id="IPR029061">
    <property type="entry name" value="THDP-binding"/>
</dbReference>
<reference evidence="2 3" key="1">
    <citation type="submission" date="2020-07" db="EMBL/GenBank/DDBJ databases">
        <authorList>
            <person name="Sun Q."/>
        </authorList>
    </citation>
    <scope>NUCLEOTIDE SEQUENCE [LARGE SCALE GENOMIC DNA]</scope>
    <source>
        <strain evidence="2 3">CGMCC 1.13654</strain>
    </source>
</reference>
<evidence type="ECO:0000313" key="3">
    <source>
        <dbReference type="Proteomes" id="UP000570166"/>
    </source>
</evidence>
<comment type="caution">
    <text evidence="2">The sequence shown here is derived from an EMBL/GenBank/DDBJ whole genome shotgun (WGS) entry which is preliminary data.</text>
</comment>
<evidence type="ECO:0000313" key="2">
    <source>
        <dbReference type="EMBL" id="MBA2936160.1"/>
    </source>
</evidence>
<dbReference type="PANTHER" id="PTHR47514">
    <property type="entry name" value="TRANSKETOLASE N-TERMINAL SECTION-RELATED"/>
    <property type="match status" value="1"/>
</dbReference>
<sequence>MEHVPLAAASDAGTIDLARRIRAQALRMVTRAKASHIGSALSIADIVAVLYGGVLKVDPSAPDHPGRDRFLLSKGHACVAVYAALAETGFIPRETLATYGTDLSPLMAHISHQVPGVEFSTGALGHGLPFGTGKALAAKKRGASWRTMVLTSDGEWGEGSNWEAALFAAHHGLDNLVCILDYNKLQSLRSVDETLRLEPLHSKFEAFGWAVRELDGHDHAALREALAGAPWAPGKPSLLIAHTTKGKGVSFMENQVLWHYRNPSPEQLAQALAEIGETADA</sequence>
<dbReference type="CDD" id="cd02012">
    <property type="entry name" value="TPP_TK"/>
    <property type="match status" value="1"/>
</dbReference>
<dbReference type="EMBL" id="JACEIB010000027">
    <property type="protein sequence ID" value="MBA2936160.1"/>
    <property type="molecule type" value="Genomic_DNA"/>
</dbReference>
<accession>A0A838LBB9</accession>
<dbReference type="Gene3D" id="3.40.50.970">
    <property type="match status" value="1"/>
</dbReference>
<dbReference type="Pfam" id="PF00456">
    <property type="entry name" value="Transketolase_N"/>
    <property type="match status" value="1"/>
</dbReference>
<dbReference type="PANTHER" id="PTHR47514:SF2">
    <property type="entry name" value="TRANSKETOLASE"/>
    <property type="match status" value="1"/>
</dbReference>
<keyword evidence="3" id="KW-1185">Reference proteome</keyword>
<dbReference type="SUPFAM" id="SSF52518">
    <property type="entry name" value="Thiamin diphosphate-binding fold (THDP-binding)"/>
    <property type="match status" value="1"/>
</dbReference>
<dbReference type="Proteomes" id="UP000570166">
    <property type="component" value="Unassembled WGS sequence"/>
</dbReference>
<protein>
    <submittedName>
        <fullName evidence="2">Transketolase</fullName>
    </submittedName>
</protein>